<dbReference type="InterPro" id="IPR033309">
    <property type="entry name" value="Mus81"/>
</dbReference>
<dbReference type="GO" id="GO:0048476">
    <property type="term" value="C:Holliday junction resolvase complex"/>
    <property type="evidence" value="ECO:0007669"/>
    <property type="project" value="TreeGrafter"/>
</dbReference>
<dbReference type="Pfam" id="PF02732">
    <property type="entry name" value="ERCC4"/>
    <property type="match status" value="1"/>
</dbReference>
<feature type="domain" description="ERCC4" evidence="2">
    <location>
        <begin position="2"/>
        <end position="96"/>
    </location>
</feature>
<dbReference type="Gene3D" id="3.40.50.10130">
    <property type="match status" value="1"/>
</dbReference>
<dbReference type="GO" id="GO:0008821">
    <property type="term" value="F:crossover junction DNA endonuclease activity"/>
    <property type="evidence" value="ECO:0007669"/>
    <property type="project" value="InterPro"/>
</dbReference>
<reference evidence="3" key="1">
    <citation type="journal article" date="2020" name="Nature">
        <title>Giant virus diversity and host interactions through global metagenomics.</title>
        <authorList>
            <person name="Schulz F."/>
            <person name="Roux S."/>
            <person name="Paez-Espino D."/>
            <person name="Jungbluth S."/>
            <person name="Walsh D.A."/>
            <person name="Denef V.J."/>
            <person name="McMahon K.D."/>
            <person name="Konstantinidis K.T."/>
            <person name="Eloe-Fadrosh E.A."/>
            <person name="Kyrpides N.C."/>
            <person name="Woyke T."/>
        </authorList>
    </citation>
    <scope>NUCLEOTIDE SEQUENCE</scope>
    <source>
        <strain evidence="3">GVMAG-M-3300023179-111</strain>
    </source>
</reference>
<organism evidence="3">
    <name type="scientific">viral metagenome</name>
    <dbReference type="NCBI Taxonomy" id="1070528"/>
    <lineage>
        <taxon>unclassified sequences</taxon>
        <taxon>metagenomes</taxon>
        <taxon>organismal metagenomes</taxon>
    </lineage>
</organism>
<keyword evidence="1" id="KW-0378">Hydrolase</keyword>
<name>A0A6C0DZZ9_9ZZZZ</name>
<dbReference type="EMBL" id="MN739710">
    <property type="protein sequence ID" value="QHT22467.1"/>
    <property type="molecule type" value="Genomic_DNA"/>
</dbReference>
<protein>
    <recommendedName>
        <fullName evidence="2">ERCC4 domain-containing protein</fullName>
    </recommendedName>
</protein>
<dbReference type="GO" id="GO:0031573">
    <property type="term" value="P:mitotic intra-S DNA damage checkpoint signaling"/>
    <property type="evidence" value="ECO:0007669"/>
    <property type="project" value="TreeGrafter"/>
</dbReference>
<dbReference type="GO" id="GO:0000712">
    <property type="term" value="P:resolution of meiotic recombination intermediates"/>
    <property type="evidence" value="ECO:0007669"/>
    <property type="project" value="TreeGrafter"/>
</dbReference>
<evidence type="ECO:0000256" key="1">
    <source>
        <dbReference type="ARBA" id="ARBA00022801"/>
    </source>
</evidence>
<sequence>MKLIIDSRETKLYEECLKLKQNIDNYKKINIEYKSLDLGDIIIKDDDDNEKIIIERKTVNDLISSISDGRYNEQSFRLSGIEHENHNIIYLIEGTLKNLTSQKQMVYSSIFSINYYKGFSVHRSDNVSESAYILMNMTYKIEKEKEKISYYPKGEREEKDYVSVIKKKKNENISKDNFMNIVLCQVPSVNEVTANVISKQFLDIYNLINCLKENENCLDSLTYTTSKNQARKINKTCIKNIKEFFL</sequence>
<evidence type="ECO:0000313" key="3">
    <source>
        <dbReference type="EMBL" id="QHT22467.1"/>
    </source>
</evidence>
<dbReference type="InterPro" id="IPR011335">
    <property type="entry name" value="Restrct_endonuc-II-like"/>
</dbReference>
<dbReference type="SUPFAM" id="SSF52980">
    <property type="entry name" value="Restriction endonuclease-like"/>
    <property type="match status" value="1"/>
</dbReference>
<dbReference type="GO" id="GO:0000727">
    <property type="term" value="P:double-strand break repair via break-induced replication"/>
    <property type="evidence" value="ECO:0007669"/>
    <property type="project" value="TreeGrafter"/>
</dbReference>
<dbReference type="AlphaFoldDB" id="A0A6C0DZZ9"/>
<dbReference type="GO" id="GO:0003677">
    <property type="term" value="F:DNA binding"/>
    <property type="evidence" value="ECO:0007669"/>
    <property type="project" value="InterPro"/>
</dbReference>
<evidence type="ECO:0000259" key="2">
    <source>
        <dbReference type="SMART" id="SM00891"/>
    </source>
</evidence>
<accession>A0A6C0DZZ9</accession>
<dbReference type="PANTHER" id="PTHR13451">
    <property type="entry name" value="CLASS II CROSSOVER JUNCTION ENDONUCLEASE MUS81"/>
    <property type="match status" value="1"/>
</dbReference>
<dbReference type="GO" id="GO:0005634">
    <property type="term" value="C:nucleus"/>
    <property type="evidence" value="ECO:0007669"/>
    <property type="project" value="TreeGrafter"/>
</dbReference>
<dbReference type="PANTHER" id="PTHR13451:SF0">
    <property type="entry name" value="CROSSOVER JUNCTION ENDONUCLEASE MUS81"/>
    <property type="match status" value="1"/>
</dbReference>
<dbReference type="InterPro" id="IPR006166">
    <property type="entry name" value="ERCC4_domain"/>
</dbReference>
<dbReference type="SMART" id="SM00891">
    <property type="entry name" value="ERCC4"/>
    <property type="match status" value="1"/>
</dbReference>
<dbReference type="GO" id="GO:0006308">
    <property type="term" value="P:DNA catabolic process"/>
    <property type="evidence" value="ECO:0007669"/>
    <property type="project" value="InterPro"/>
</dbReference>
<dbReference type="GO" id="GO:0048257">
    <property type="term" value="F:3'-flap endonuclease activity"/>
    <property type="evidence" value="ECO:0007669"/>
    <property type="project" value="TreeGrafter"/>
</dbReference>
<proteinExistence type="predicted"/>